<organism evidence="5 6">
    <name type="scientific">Nezara viridula</name>
    <name type="common">Southern green stink bug</name>
    <name type="synonym">Cimex viridulus</name>
    <dbReference type="NCBI Taxonomy" id="85310"/>
    <lineage>
        <taxon>Eukaryota</taxon>
        <taxon>Metazoa</taxon>
        <taxon>Ecdysozoa</taxon>
        <taxon>Arthropoda</taxon>
        <taxon>Hexapoda</taxon>
        <taxon>Insecta</taxon>
        <taxon>Pterygota</taxon>
        <taxon>Neoptera</taxon>
        <taxon>Paraneoptera</taxon>
        <taxon>Hemiptera</taxon>
        <taxon>Heteroptera</taxon>
        <taxon>Panheteroptera</taxon>
        <taxon>Pentatomomorpha</taxon>
        <taxon>Pentatomoidea</taxon>
        <taxon>Pentatomidae</taxon>
        <taxon>Pentatominae</taxon>
        <taxon>Nezara</taxon>
    </lineage>
</organism>
<dbReference type="InterPro" id="IPR038606">
    <property type="entry name" value="To_sf"/>
</dbReference>
<reference evidence="5" key="1">
    <citation type="submission" date="2022-01" db="EMBL/GenBank/DDBJ databases">
        <authorList>
            <person name="King R."/>
        </authorList>
    </citation>
    <scope>NUCLEOTIDE SEQUENCE</scope>
</reference>
<evidence type="ECO:0000256" key="3">
    <source>
        <dbReference type="ARBA" id="ARBA00060902"/>
    </source>
</evidence>
<dbReference type="Pfam" id="PF06585">
    <property type="entry name" value="JHBP"/>
    <property type="match status" value="1"/>
</dbReference>
<dbReference type="AlphaFoldDB" id="A0A9P0H963"/>
<dbReference type="GO" id="GO:0005615">
    <property type="term" value="C:extracellular space"/>
    <property type="evidence" value="ECO:0007669"/>
    <property type="project" value="TreeGrafter"/>
</dbReference>
<protein>
    <submittedName>
        <fullName evidence="5">Uncharacterized protein</fullName>
    </submittedName>
</protein>
<evidence type="ECO:0000256" key="1">
    <source>
        <dbReference type="ARBA" id="ARBA00022729"/>
    </source>
</evidence>
<dbReference type="OrthoDB" id="8186595at2759"/>
<sequence>MVLFSVLYLVLWPASSLAALPQDWQACKVGSNDCILKSVNAALQSLKNGNKQLGIGPIDPLRIMSMKMDQGSGAVSVKLEFQDLDIFGLSSCNATAIKNNNWKTLEGQAICKTFDMTGNYKANGKVLSLPISGNGDFDLHFDMMEANITIHLKESFNKGKKYFDVSSLNLIVNPNNATFYFENLFDGDEVLSENMNTFLNENSEIIIKELNPSFSKGLSQALFQITSQIFSKIPSNEINIH</sequence>
<dbReference type="Proteomes" id="UP001152798">
    <property type="component" value="Chromosome 4"/>
</dbReference>
<feature type="chain" id="PRO_5040430306" evidence="4">
    <location>
        <begin position="19"/>
        <end position="241"/>
    </location>
</feature>
<evidence type="ECO:0000313" key="6">
    <source>
        <dbReference type="Proteomes" id="UP001152798"/>
    </source>
</evidence>
<dbReference type="Gene3D" id="3.15.10.30">
    <property type="entry name" value="Haemolymph juvenile hormone binding protein"/>
    <property type="match status" value="1"/>
</dbReference>
<evidence type="ECO:0000313" key="5">
    <source>
        <dbReference type="EMBL" id="CAH1397717.1"/>
    </source>
</evidence>
<keyword evidence="1 4" id="KW-0732">Signal</keyword>
<dbReference type="PANTHER" id="PTHR11008:SF40">
    <property type="entry name" value="PROTEIN TAKEOUT"/>
    <property type="match status" value="1"/>
</dbReference>
<dbReference type="InterPro" id="IPR010562">
    <property type="entry name" value="Haemolymph_juvenile_hormone-bd"/>
</dbReference>
<dbReference type="GO" id="GO:0007623">
    <property type="term" value="P:circadian rhythm"/>
    <property type="evidence" value="ECO:0007669"/>
    <property type="project" value="UniProtKB-ARBA"/>
</dbReference>
<feature type="signal peptide" evidence="4">
    <location>
        <begin position="1"/>
        <end position="18"/>
    </location>
</feature>
<comment type="similarity">
    <text evidence="3">Belongs to the TO family.</text>
</comment>
<dbReference type="SMART" id="SM00700">
    <property type="entry name" value="JHBP"/>
    <property type="match status" value="1"/>
</dbReference>
<dbReference type="EMBL" id="OV725080">
    <property type="protein sequence ID" value="CAH1397717.1"/>
    <property type="molecule type" value="Genomic_DNA"/>
</dbReference>
<keyword evidence="2" id="KW-0090">Biological rhythms</keyword>
<evidence type="ECO:0000256" key="2">
    <source>
        <dbReference type="ARBA" id="ARBA00023108"/>
    </source>
</evidence>
<accession>A0A9P0H963</accession>
<name>A0A9P0H963_NEZVI</name>
<proteinExistence type="inferred from homology"/>
<dbReference type="FunFam" id="3.15.10.30:FF:000001">
    <property type="entry name" value="Takeout-like protein 1"/>
    <property type="match status" value="1"/>
</dbReference>
<dbReference type="PANTHER" id="PTHR11008">
    <property type="entry name" value="PROTEIN TAKEOUT-LIKE PROTEIN"/>
    <property type="match status" value="1"/>
</dbReference>
<evidence type="ECO:0000256" key="4">
    <source>
        <dbReference type="SAM" id="SignalP"/>
    </source>
</evidence>
<keyword evidence="6" id="KW-1185">Reference proteome</keyword>
<gene>
    <name evidence="5" type="ORF">NEZAVI_LOCUS7500</name>
</gene>